<comment type="caution">
    <text evidence="1">The sequence shown here is derived from an EMBL/GenBank/DDBJ whole genome shotgun (WGS) entry which is preliminary data.</text>
</comment>
<feature type="non-terminal residue" evidence="1">
    <location>
        <position position="46"/>
    </location>
</feature>
<sequence length="46" mass="5188">MAFIWKEDSSYNYKLELDDDDDDKSTNKASKRMLQLGAATASNWGG</sequence>
<protein>
    <submittedName>
        <fullName evidence="1">Uncharacterized protein</fullName>
    </submittedName>
</protein>
<reference evidence="1 2" key="1">
    <citation type="journal article" date="2018" name="Front. Plant Sci.">
        <title>Red Clover (Trifolium pratense) and Zigzag Clover (T. medium) - A Picture of Genomic Similarities and Differences.</title>
        <authorList>
            <person name="Dluhosova J."/>
            <person name="Istvanek J."/>
            <person name="Nedelnik J."/>
            <person name="Repkova J."/>
        </authorList>
    </citation>
    <scope>NUCLEOTIDE SEQUENCE [LARGE SCALE GENOMIC DNA]</scope>
    <source>
        <strain evidence="2">cv. 10/8</strain>
        <tissue evidence="1">Leaf</tissue>
    </source>
</reference>
<evidence type="ECO:0000313" key="1">
    <source>
        <dbReference type="EMBL" id="MCI10115.1"/>
    </source>
</evidence>
<name>A0A392PGV5_9FABA</name>
<keyword evidence="2" id="KW-1185">Reference proteome</keyword>
<organism evidence="1 2">
    <name type="scientific">Trifolium medium</name>
    <dbReference type="NCBI Taxonomy" id="97028"/>
    <lineage>
        <taxon>Eukaryota</taxon>
        <taxon>Viridiplantae</taxon>
        <taxon>Streptophyta</taxon>
        <taxon>Embryophyta</taxon>
        <taxon>Tracheophyta</taxon>
        <taxon>Spermatophyta</taxon>
        <taxon>Magnoliopsida</taxon>
        <taxon>eudicotyledons</taxon>
        <taxon>Gunneridae</taxon>
        <taxon>Pentapetalae</taxon>
        <taxon>rosids</taxon>
        <taxon>fabids</taxon>
        <taxon>Fabales</taxon>
        <taxon>Fabaceae</taxon>
        <taxon>Papilionoideae</taxon>
        <taxon>50 kb inversion clade</taxon>
        <taxon>NPAAA clade</taxon>
        <taxon>Hologalegina</taxon>
        <taxon>IRL clade</taxon>
        <taxon>Trifolieae</taxon>
        <taxon>Trifolium</taxon>
    </lineage>
</organism>
<proteinExistence type="predicted"/>
<evidence type="ECO:0000313" key="2">
    <source>
        <dbReference type="Proteomes" id="UP000265520"/>
    </source>
</evidence>
<accession>A0A392PGV5</accession>
<dbReference type="Proteomes" id="UP000265520">
    <property type="component" value="Unassembled WGS sequence"/>
</dbReference>
<dbReference type="AlphaFoldDB" id="A0A392PGV5"/>
<dbReference type="EMBL" id="LXQA010075077">
    <property type="protein sequence ID" value="MCI10115.1"/>
    <property type="molecule type" value="Genomic_DNA"/>
</dbReference>